<sequence>MVKSGGTAAELMPLRLRLSSSLFHVVFTTWIAHSTTSSHDIPLTLDHLKSYQLYSNGPVRLYSKLQIDGNDRAQSFSSIDLSGPIKHLDPSHATFETVRNEARERMCIRTYFWPKDWVPEL</sequence>
<dbReference type="AlphaFoldDB" id="A0A8H4VMR8"/>
<evidence type="ECO:0000313" key="2">
    <source>
        <dbReference type="Proteomes" id="UP000521872"/>
    </source>
</evidence>
<protein>
    <submittedName>
        <fullName evidence="1">Uncharacterized protein</fullName>
    </submittedName>
</protein>
<reference evidence="1 2" key="1">
    <citation type="submission" date="2019-12" db="EMBL/GenBank/DDBJ databases">
        <authorList>
            <person name="Floudas D."/>
            <person name="Bentzer J."/>
            <person name="Ahren D."/>
            <person name="Johansson T."/>
            <person name="Persson P."/>
            <person name="Tunlid A."/>
        </authorList>
    </citation>
    <scope>NUCLEOTIDE SEQUENCE [LARGE SCALE GENOMIC DNA]</scope>
    <source>
        <strain evidence="1 2">CBS 102.39</strain>
    </source>
</reference>
<proteinExistence type="predicted"/>
<accession>A0A8H4VMR8</accession>
<organism evidence="1 2">
    <name type="scientific">Agrocybe pediades</name>
    <dbReference type="NCBI Taxonomy" id="84607"/>
    <lineage>
        <taxon>Eukaryota</taxon>
        <taxon>Fungi</taxon>
        <taxon>Dikarya</taxon>
        <taxon>Basidiomycota</taxon>
        <taxon>Agaricomycotina</taxon>
        <taxon>Agaricomycetes</taxon>
        <taxon>Agaricomycetidae</taxon>
        <taxon>Agaricales</taxon>
        <taxon>Agaricineae</taxon>
        <taxon>Strophariaceae</taxon>
        <taxon>Agrocybe</taxon>
    </lineage>
</organism>
<keyword evidence="2" id="KW-1185">Reference proteome</keyword>
<dbReference type="Proteomes" id="UP000521872">
    <property type="component" value="Unassembled WGS sequence"/>
</dbReference>
<comment type="caution">
    <text evidence="1">The sequence shown here is derived from an EMBL/GenBank/DDBJ whole genome shotgun (WGS) entry which is preliminary data.</text>
</comment>
<evidence type="ECO:0000313" key="1">
    <source>
        <dbReference type="EMBL" id="KAF4616406.1"/>
    </source>
</evidence>
<dbReference type="EMBL" id="JAACJL010000031">
    <property type="protein sequence ID" value="KAF4616406.1"/>
    <property type="molecule type" value="Genomic_DNA"/>
</dbReference>
<name>A0A8H4VMR8_9AGAR</name>
<gene>
    <name evidence="1" type="ORF">D9613_008869</name>
</gene>